<protein>
    <submittedName>
        <fullName evidence="1">Uncharacterized protein</fullName>
    </submittedName>
</protein>
<comment type="caution">
    <text evidence="1">The sequence shown here is derived from an EMBL/GenBank/DDBJ whole genome shotgun (WGS) entry which is preliminary data.</text>
</comment>
<dbReference type="Proteomes" id="UP000004473">
    <property type="component" value="Unassembled WGS sequence"/>
</dbReference>
<proteinExistence type="predicted"/>
<gene>
    <name evidence="1" type="ORF">HMPREF1051_2116</name>
</gene>
<evidence type="ECO:0000313" key="1">
    <source>
        <dbReference type="EMBL" id="EIG29793.1"/>
    </source>
</evidence>
<dbReference type="PATRIC" id="fig|1095748.3.peg.643"/>
<name>I2NVD2_NEISI</name>
<dbReference type="EMBL" id="AJMT01000045">
    <property type="protein sequence ID" value="EIG29793.1"/>
    <property type="molecule type" value="Genomic_DNA"/>
</dbReference>
<reference evidence="1 2" key="1">
    <citation type="submission" date="2012-04" db="EMBL/GenBank/DDBJ databases">
        <authorList>
            <person name="Harkins D.M."/>
            <person name="Madupu R."/>
            <person name="Durkin A.S."/>
            <person name="Torralba M."/>
            <person name="Methe B."/>
            <person name="Sutton G.G."/>
            <person name="Nelson K.E."/>
        </authorList>
    </citation>
    <scope>NUCLEOTIDE SEQUENCE [LARGE SCALE GENOMIC DNA]</scope>
    <source>
        <strain evidence="1 2">VK64</strain>
    </source>
</reference>
<organism evidence="1 2">
    <name type="scientific">Neisseria sicca VK64</name>
    <dbReference type="NCBI Taxonomy" id="1095748"/>
    <lineage>
        <taxon>Bacteria</taxon>
        <taxon>Pseudomonadati</taxon>
        <taxon>Pseudomonadota</taxon>
        <taxon>Betaproteobacteria</taxon>
        <taxon>Neisseriales</taxon>
        <taxon>Neisseriaceae</taxon>
        <taxon>Neisseria</taxon>
    </lineage>
</organism>
<evidence type="ECO:0000313" key="2">
    <source>
        <dbReference type="Proteomes" id="UP000004473"/>
    </source>
</evidence>
<accession>I2NVD2</accession>
<sequence>MSLQAKYGMKRLAKVEKTIEEKLKKQTKRHNKSYQVKWYIPIPNDCLYCKIKKQPTKGMPCLPPLTTIPRTVCG</sequence>
<dbReference type="AlphaFoldDB" id="I2NVD2"/>